<gene>
    <name evidence="2" type="ORF">UW92_C0007G0007</name>
</gene>
<accession>A0A0G1L7J3</accession>
<protein>
    <submittedName>
        <fullName evidence="2">Uncharacterized protein</fullName>
    </submittedName>
</protein>
<reference evidence="2 3" key="1">
    <citation type="journal article" date="2015" name="Nature">
        <title>rRNA introns, odd ribosomes, and small enigmatic genomes across a large radiation of phyla.</title>
        <authorList>
            <person name="Brown C.T."/>
            <person name="Hug L.A."/>
            <person name="Thomas B.C."/>
            <person name="Sharon I."/>
            <person name="Castelle C.J."/>
            <person name="Singh A."/>
            <person name="Wilkins M.J."/>
            <person name="Williams K.H."/>
            <person name="Banfield J.F."/>
        </authorList>
    </citation>
    <scope>NUCLEOTIDE SEQUENCE [LARGE SCALE GENOMIC DNA]</scope>
</reference>
<keyword evidence="1" id="KW-0472">Membrane</keyword>
<sequence>MKRFSFYAAKGAGITFFLVSLPLAASGAVNDAPPETIVSKEGVNGLLSVINTFSLWLLGALIALAVVLILLSAYDFLTSGGDEKKVKEGKDKLIYALVAVGVGLLAWGLVLLIGQLFDSSASTIFIPFV</sequence>
<evidence type="ECO:0000256" key="1">
    <source>
        <dbReference type="SAM" id="Phobius"/>
    </source>
</evidence>
<evidence type="ECO:0000313" key="2">
    <source>
        <dbReference type="EMBL" id="KKT91961.1"/>
    </source>
</evidence>
<proteinExistence type="predicted"/>
<dbReference type="Proteomes" id="UP000033966">
    <property type="component" value="Unassembled WGS sequence"/>
</dbReference>
<keyword evidence="1" id="KW-1133">Transmembrane helix</keyword>
<feature type="transmembrane region" description="Helical" evidence="1">
    <location>
        <begin position="55"/>
        <end position="74"/>
    </location>
</feature>
<dbReference type="EMBL" id="LCKF01000007">
    <property type="protein sequence ID" value="KKT91961.1"/>
    <property type="molecule type" value="Genomic_DNA"/>
</dbReference>
<comment type="caution">
    <text evidence="2">The sequence shown here is derived from an EMBL/GenBank/DDBJ whole genome shotgun (WGS) entry which is preliminary data.</text>
</comment>
<dbReference type="AlphaFoldDB" id="A0A0G1L7J3"/>
<evidence type="ECO:0000313" key="3">
    <source>
        <dbReference type="Proteomes" id="UP000033966"/>
    </source>
</evidence>
<feature type="transmembrane region" description="Helical" evidence="1">
    <location>
        <begin position="94"/>
        <end position="117"/>
    </location>
</feature>
<keyword evidence="1" id="KW-0812">Transmembrane</keyword>
<organism evidence="2 3">
    <name type="scientific">Candidatus Jorgensenbacteria bacterium GW2011_GWA2_45_13</name>
    <dbReference type="NCBI Taxonomy" id="1618662"/>
    <lineage>
        <taxon>Bacteria</taxon>
        <taxon>Candidatus Joergenseniibacteriota</taxon>
    </lineage>
</organism>
<name>A0A0G1L7J3_9BACT</name>
<dbReference type="Pfam" id="PF18895">
    <property type="entry name" value="T4SS_pilin"/>
    <property type="match status" value="1"/>
</dbReference>
<dbReference type="InterPro" id="IPR043993">
    <property type="entry name" value="T4SS_pilin"/>
</dbReference>